<evidence type="ECO:0000256" key="16">
    <source>
        <dbReference type="ARBA" id="ARBA00023209"/>
    </source>
</evidence>
<keyword evidence="17" id="KW-1208">Phospholipid metabolism</keyword>
<evidence type="ECO:0000313" key="20">
    <source>
        <dbReference type="Proteomes" id="UP000683000"/>
    </source>
</evidence>
<dbReference type="Proteomes" id="UP000683000">
    <property type="component" value="Unassembled WGS sequence"/>
</dbReference>
<dbReference type="Pfam" id="PF09139">
    <property type="entry name" value="Tam41_Mmp37"/>
    <property type="match status" value="1"/>
</dbReference>
<comment type="similarity">
    <text evidence="5">Belongs to the TAM41 family.</text>
</comment>
<dbReference type="GO" id="GO:0005743">
    <property type="term" value="C:mitochondrial inner membrane"/>
    <property type="evidence" value="ECO:0007669"/>
    <property type="project" value="UniProtKB-SubCell"/>
</dbReference>
<dbReference type="EMBL" id="JAGFBS010000010">
    <property type="protein sequence ID" value="KAG6377199.1"/>
    <property type="molecule type" value="Genomic_DNA"/>
</dbReference>
<dbReference type="GO" id="GO:0032049">
    <property type="term" value="P:cardiolipin biosynthetic process"/>
    <property type="evidence" value="ECO:0007669"/>
    <property type="project" value="InterPro"/>
</dbReference>
<comment type="caution">
    <text evidence="19">The sequence shown here is derived from an EMBL/GenBank/DDBJ whole genome shotgun (WGS) entry which is preliminary data.</text>
</comment>
<keyword evidence="13" id="KW-0443">Lipid metabolism</keyword>
<dbReference type="PANTHER" id="PTHR13619:SF0">
    <property type="entry name" value="PHOSPHATIDATE CYTIDYLYLTRANSFERASE, MITOCHONDRIAL"/>
    <property type="match status" value="1"/>
</dbReference>
<dbReference type="EC" id="2.7.7.41" evidence="6"/>
<dbReference type="UniPathway" id="UPA00557">
    <property type="reaction ID" value="UER00614"/>
</dbReference>
<evidence type="ECO:0000256" key="1">
    <source>
        <dbReference type="ARBA" id="ARBA00001946"/>
    </source>
</evidence>
<proteinExistence type="inferred from homology"/>
<keyword evidence="12" id="KW-0460">Magnesium</keyword>
<evidence type="ECO:0000256" key="15">
    <source>
        <dbReference type="ARBA" id="ARBA00023136"/>
    </source>
</evidence>
<comment type="subcellular location">
    <subcellularLocation>
        <location evidence="2">Mitochondrion inner membrane</location>
        <topology evidence="2">Peripheral membrane protein</topology>
        <orientation evidence="2">Matrix side</orientation>
    </subcellularLocation>
</comment>
<evidence type="ECO:0000256" key="7">
    <source>
        <dbReference type="ARBA" id="ARBA00018337"/>
    </source>
</evidence>
<evidence type="ECO:0000256" key="8">
    <source>
        <dbReference type="ARBA" id="ARBA00022516"/>
    </source>
</evidence>
<evidence type="ECO:0000256" key="18">
    <source>
        <dbReference type="ARBA" id="ARBA00029893"/>
    </source>
</evidence>
<keyword evidence="8" id="KW-0444">Lipid biosynthesis</keyword>
<evidence type="ECO:0000256" key="2">
    <source>
        <dbReference type="ARBA" id="ARBA00004443"/>
    </source>
</evidence>
<evidence type="ECO:0000256" key="14">
    <source>
        <dbReference type="ARBA" id="ARBA00023128"/>
    </source>
</evidence>
<evidence type="ECO:0000256" key="4">
    <source>
        <dbReference type="ARBA" id="ARBA00005189"/>
    </source>
</evidence>
<keyword evidence="20" id="KW-1185">Reference proteome</keyword>
<comment type="pathway">
    <text evidence="3">Phospholipid metabolism; CDP-diacylglycerol biosynthesis; CDP-diacylglycerol from sn-glycerol 3-phosphate: step 3/3.</text>
</comment>
<sequence length="61" mass="6923">MVDTLCADLLNWRTLYLAGRMHKPIRIIQDDVCVRLAQQVNLALALRTALLTLPAQSTQYI</sequence>
<keyword evidence="15" id="KW-0472">Membrane</keyword>
<evidence type="ECO:0000256" key="13">
    <source>
        <dbReference type="ARBA" id="ARBA00023098"/>
    </source>
</evidence>
<evidence type="ECO:0000256" key="17">
    <source>
        <dbReference type="ARBA" id="ARBA00023264"/>
    </source>
</evidence>
<dbReference type="AlphaFoldDB" id="A0A8I2YQ48"/>
<keyword evidence="9" id="KW-0808">Transferase</keyword>
<keyword evidence="16" id="KW-0594">Phospholipid biosynthesis</keyword>
<organism evidence="19 20">
    <name type="scientific">Boletus reticuloceps</name>
    <dbReference type="NCBI Taxonomy" id="495285"/>
    <lineage>
        <taxon>Eukaryota</taxon>
        <taxon>Fungi</taxon>
        <taxon>Dikarya</taxon>
        <taxon>Basidiomycota</taxon>
        <taxon>Agaricomycotina</taxon>
        <taxon>Agaricomycetes</taxon>
        <taxon>Agaricomycetidae</taxon>
        <taxon>Boletales</taxon>
        <taxon>Boletineae</taxon>
        <taxon>Boletaceae</taxon>
        <taxon>Boletoideae</taxon>
        <taxon>Boletus</taxon>
    </lineage>
</organism>
<dbReference type="OrthoDB" id="341477at2759"/>
<name>A0A8I2YQ48_9AGAM</name>
<evidence type="ECO:0000256" key="10">
    <source>
        <dbReference type="ARBA" id="ARBA00022695"/>
    </source>
</evidence>
<comment type="cofactor">
    <cofactor evidence="1">
        <name>Mg(2+)</name>
        <dbReference type="ChEBI" id="CHEBI:18420"/>
    </cofactor>
</comment>
<keyword evidence="10" id="KW-0548">Nucleotidyltransferase</keyword>
<evidence type="ECO:0000256" key="3">
    <source>
        <dbReference type="ARBA" id="ARBA00005119"/>
    </source>
</evidence>
<evidence type="ECO:0000256" key="6">
    <source>
        <dbReference type="ARBA" id="ARBA00012487"/>
    </source>
</evidence>
<protein>
    <recommendedName>
        <fullName evidence="7">Phosphatidate cytidylyltransferase, mitochondrial</fullName>
        <ecNumber evidence="6">2.7.7.41</ecNumber>
    </recommendedName>
    <alternativeName>
        <fullName evidence="18">CDP-diacylglycerol synthase</fullName>
    </alternativeName>
</protein>
<evidence type="ECO:0000256" key="5">
    <source>
        <dbReference type="ARBA" id="ARBA00005458"/>
    </source>
</evidence>
<keyword evidence="14" id="KW-0496">Mitochondrion</keyword>
<evidence type="ECO:0000256" key="9">
    <source>
        <dbReference type="ARBA" id="ARBA00022679"/>
    </source>
</evidence>
<dbReference type="InterPro" id="IPR015222">
    <property type="entry name" value="Tam41"/>
</dbReference>
<comment type="pathway">
    <text evidence="4">Lipid metabolism.</text>
</comment>
<reference evidence="19" key="1">
    <citation type="submission" date="2021-03" db="EMBL/GenBank/DDBJ databases">
        <title>Evolutionary innovations through gain and loss of genes in the ectomycorrhizal Boletales.</title>
        <authorList>
            <person name="Wu G."/>
            <person name="Miyauchi S."/>
            <person name="Morin E."/>
            <person name="Yang Z.-L."/>
            <person name="Xu J."/>
            <person name="Martin F.M."/>
        </authorList>
    </citation>
    <scope>NUCLEOTIDE SEQUENCE</scope>
    <source>
        <strain evidence="19">BR01</strain>
    </source>
</reference>
<dbReference type="PANTHER" id="PTHR13619">
    <property type="entry name" value="PHOSPHATIDATE CYTIDYLYLTRANSFERASE, MITOCHONDRIAL"/>
    <property type="match status" value="1"/>
</dbReference>
<evidence type="ECO:0000313" key="19">
    <source>
        <dbReference type="EMBL" id="KAG6377199.1"/>
    </source>
</evidence>
<evidence type="ECO:0000256" key="11">
    <source>
        <dbReference type="ARBA" id="ARBA00022792"/>
    </source>
</evidence>
<keyword evidence="11" id="KW-0999">Mitochondrion inner membrane</keyword>
<dbReference type="GO" id="GO:0016024">
    <property type="term" value="P:CDP-diacylglycerol biosynthetic process"/>
    <property type="evidence" value="ECO:0007669"/>
    <property type="project" value="UniProtKB-UniPathway"/>
</dbReference>
<accession>A0A8I2YQ48</accession>
<evidence type="ECO:0000256" key="12">
    <source>
        <dbReference type="ARBA" id="ARBA00022842"/>
    </source>
</evidence>
<gene>
    <name evidence="19" type="ORF">JVT61DRAFT_1252</name>
</gene>
<dbReference type="GO" id="GO:0004605">
    <property type="term" value="F:phosphatidate cytidylyltransferase activity"/>
    <property type="evidence" value="ECO:0007669"/>
    <property type="project" value="UniProtKB-EC"/>
</dbReference>